<feature type="transmembrane region" description="Helical" evidence="1">
    <location>
        <begin position="12"/>
        <end position="35"/>
    </location>
</feature>
<dbReference type="OrthoDB" id="65248at2"/>
<evidence type="ECO:0000256" key="1">
    <source>
        <dbReference type="SAM" id="Phobius"/>
    </source>
</evidence>
<accession>A0A318SL52</accession>
<dbReference type="EMBL" id="QJSX01000003">
    <property type="protein sequence ID" value="PYE55239.1"/>
    <property type="molecule type" value="Genomic_DNA"/>
</dbReference>
<evidence type="ECO:0000313" key="3">
    <source>
        <dbReference type="Proteomes" id="UP000248326"/>
    </source>
</evidence>
<dbReference type="AlphaFoldDB" id="A0A318SL52"/>
<evidence type="ECO:0008006" key="4">
    <source>
        <dbReference type="Google" id="ProtNLM"/>
    </source>
</evidence>
<sequence length="160" mass="17546">MNFWEALHNFALPIPIVGHYLVLLSAILFVWSLALIRNPTPSRGFLLVLRLNWLAYALNTVAGLALQFSGRHVPSAVADAARGDGRTILGYLPDPSRHWEHLMYGLIAILSLGGTELILNGRKYGMTRWVRFVPVATLLLAAVAYRAVQVAYLPGATPGT</sequence>
<comment type="caution">
    <text evidence="2">The sequence shown here is derived from an EMBL/GenBank/DDBJ whole genome shotgun (WGS) entry which is preliminary data.</text>
</comment>
<organism evidence="2 3">
    <name type="scientific">Deinococcus yavapaiensis KR-236</name>
    <dbReference type="NCBI Taxonomy" id="694435"/>
    <lineage>
        <taxon>Bacteria</taxon>
        <taxon>Thermotogati</taxon>
        <taxon>Deinococcota</taxon>
        <taxon>Deinococci</taxon>
        <taxon>Deinococcales</taxon>
        <taxon>Deinococcaceae</taxon>
        <taxon>Deinococcus</taxon>
    </lineage>
</organism>
<dbReference type="RefSeq" id="WP_110885602.1">
    <property type="nucleotide sequence ID" value="NZ_QJSX01000003.1"/>
</dbReference>
<proteinExistence type="predicted"/>
<feature type="transmembrane region" description="Helical" evidence="1">
    <location>
        <begin position="47"/>
        <end position="68"/>
    </location>
</feature>
<dbReference type="Proteomes" id="UP000248326">
    <property type="component" value="Unassembled WGS sequence"/>
</dbReference>
<keyword evidence="1" id="KW-0812">Transmembrane</keyword>
<keyword evidence="1" id="KW-1133">Transmembrane helix</keyword>
<name>A0A318SL52_9DEIO</name>
<protein>
    <recommendedName>
        <fullName evidence="4">DUF2231 domain-containing protein</fullName>
    </recommendedName>
</protein>
<feature type="transmembrane region" description="Helical" evidence="1">
    <location>
        <begin position="102"/>
        <end position="120"/>
    </location>
</feature>
<reference evidence="2 3" key="1">
    <citation type="submission" date="2018-06" db="EMBL/GenBank/DDBJ databases">
        <title>Genomic Encyclopedia of Type Strains, Phase IV (KMG-IV): sequencing the most valuable type-strain genomes for metagenomic binning, comparative biology and taxonomic classification.</title>
        <authorList>
            <person name="Goeker M."/>
        </authorList>
    </citation>
    <scope>NUCLEOTIDE SEQUENCE [LARGE SCALE GENOMIC DNA]</scope>
    <source>
        <strain evidence="2 3">DSM 18048</strain>
    </source>
</reference>
<gene>
    <name evidence="2" type="ORF">DES52_10369</name>
</gene>
<keyword evidence="3" id="KW-1185">Reference proteome</keyword>
<keyword evidence="1" id="KW-0472">Membrane</keyword>
<feature type="transmembrane region" description="Helical" evidence="1">
    <location>
        <begin position="132"/>
        <end position="152"/>
    </location>
</feature>
<evidence type="ECO:0000313" key="2">
    <source>
        <dbReference type="EMBL" id="PYE55239.1"/>
    </source>
</evidence>